<keyword evidence="3" id="KW-0378">Hydrolase</keyword>
<dbReference type="Proteomes" id="UP000230161">
    <property type="component" value="Unassembled WGS sequence"/>
</dbReference>
<keyword evidence="3" id="KW-0121">Carboxypeptidase</keyword>
<evidence type="ECO:0000256" key="1">
    <source>
        <dbReference type="SAM" id="SignalP"/>
    </source>
</evidence>
<evidence type="ECO:0000313" key="3">
    <source>
        <dbReference type="EMBL" id="PJJ65347.1"/>
    </source>
</evidence>
<dbReference type="Gene3D" id="3.40.710.10">
    <property type="entry name" value="DD-peptidase/beta-lactamase superfamily"/>
    <property type="match status" value="1"/>
</dbReference>
<dbReference type="InterPro" id="IPR012338">
    <property type="entry name" value="Beta-lactam/transpept-like"/>
</dbReference>
<dbReference type="PROSITE" id="PS51257">
    <property type="entry name" value="PROKAR_LIPOPROTEIN"/>
    <property type="match status" value="1"/>
</dbReference>
<gene>
    <name evidence="3" type="ORF">CLV54_0379</name>
</gene>
<feature type="signal peptide" evidence="1">
    <location>
        <begin position="1"/>
        <end position="33"/>
    </location>
</feature>
<dbReference type="RefSeq" id="WP_157802763.1">
    <property type="nucleotide sequence ID" value="NZ_PGFB01000001.1"/>
</dbReference>
<dbReference type="InterPro" id="IPR006311">
    <property type="entry name" value="TAT_signal"/>
</dbReference>
<accession>A0A2M9C4F5</accession>
<feature type="domain" description="Beta-lactamase-related" evidence="2">
    <location>
        <begin position="53"/>
        <end position="379"/>
    </location>
</feature>
<dbReference type="EMBL" id="PGFB01000001">
    <property type="protein sequence ID" value="PJJ65347.1"/>
    <property type="molecule type" value="Genomic_DNA"/>
</dbReference>
<dbReference type="OrthoDB" id="9809635at2"/>
<dbReference type="AlphaFoldDB" id="A0A2M9C4F5"/>
<comment type="caution">
    <text evidence="3">The sequence shown here is derived from an EMBL/GenBank/DDBJ whole genome shotgun (WGS) entry which is preliminary data.</text>
</comment>
<keyword evidence="3" id="KW-0645">Protease</keyword>
<reference evidence="3 4" key="1">
    <citation type="submission" date="2017-11" db="EMBL/GenBank/DDBJ databases">
        <title>Genomic Encyclopedia of Archaeal and Bacterial Type Strains, Phase II (KMG-II): From Individual Species to Whole Genera.</title>
        <authorList>
            <person name="Goeker M."/>
        </authorList>
    </citation>
    <scope>NUCLEOTIDE SEQUENCE [LARGE SCALE GENOMIC DNA]</scope>
    <source>
        <strain evidence="3 4">DSM 25625</strain>
    </source>
</reference>
<dbReference type="PROSITE" id="PS51318">
    <property type="entry name" value="TAT"/>
    <property type="match status" value="1"/>
</dbReference>
<dbReference type="PANTHER" id="PTHR46825">
    <property type="entry name" value="D-ALANYL-D-ALANINE-CARBOXYPEPTIDASE/ENDOPEPTIDASE AMPH"/>
    <property type="match status" value="1"/>
</dbReference>
<dbReference type="PANTHER" id="PTHR46825:SF7">
    <property type="entry name" value="D-ALANYL-D-ALANINE CARBOXYPEPTIDASE"/>
    <property type="match status" value="1"/>
</dbReference>
<dbReference type="Pfam" id="PF00144">
    <property type="entry name" value="Beta-lactamase"/>
    <property type="match status" value="1"/>
</dbReference>
<keyword evidence="1" id="KW-0732">Signal</keyword>
<dbReference type="InterPro" id="IPR050491">
    <property type="entry name" value="AmpC-like"/>
</dbReference>
<evidence type="ECO:0000313" key="4">
    <source>
        <dbReference type="Proteomes" id="UP000230161"/>
    </source>
</evidence>
<dbReference type="InterPro" id="IPR001466">
    <property type="entry name" value="Beta-lactam-related"/>
</dbReference>
<dbReference type="GO" id="GO:0004180">
    <property type="term" value="F:carboxypeptidase activity"/>
    <property type="evidence" value="ECO:0007669"/>
    <property type="project" value="UniProtKB-KW"/>
</dbReference>
<feature type="chain" id="PRO_5014987027" evidence="1">
    <location>
        <begin position="34"/>
        <end position="431"/>
    </location>
</feature>
<evidence type="ECO:0000259" key="2">
    <source>
        <dbReference type="Pfam" id="PF00144"/>
    </source>
</evidence>
<proteinExistence type="predicted"/>
<protein>
    <submittedName>
        <fullName evidence="3">D-alanyl-D-alanine carboxypeptidase</fullName>
    </submittedName>
</protein>
<dbReference type="SUPFAM" id="SSF56601">
    <property type="entry name" value="beta-lactamase/transpeptidase-like"/>
    <property type="match status" value="1"/>
</dbReference>
<organism evidence="3 4">
    <name type="scientific">Compostimonas suwonensis</name>
    <dbReference type="NCBI Taxonomy" id="1048394"/>
    <lineage>
        <taxon>Bacteria</taxon>
        <taxon>Bacillati</taxon>
        <taxon>Actinomycetota</taxon>
        <taxon>Actinomycetes</taxon>
        <taxon>Micrococcales</taxon>
        <taxon>Microbacteriaceae</taxon>
        <taxon>Compostimonas</taxon>
    </lineage>
</organism>
<sequence length="431" mass="44815">MRKPRGRTRRGVIVALVAAGSILLSGCSPSADANMNWPAQVEAPFATDVSDRLDAAVRDAMALAGATGAIAGVWAPWAGQWVQGEGVTTQGGSAPVTENTRFRIASNTKPMSCTVLLTLVDEGTVGLDDPVSEYLPRMSGIEGITLRQLCQNTSGLADYHSVLGAQFTANPTRVWPPLELLSAGMALPRVAAPGETYSYSDTGYLLLGLALQAATQKDWASLYSEYVFGPAGMGSTSFPPPSQMSLDGESIDGYVTPVDPATGQLQCGTLVDETRLSNSMAWTAGGAVSTLHDLRHYVQDLAAGSLLSDKTATEQTATVPLGPDSPTWQGYGLGVLQLGPMIGHDGQIPGYISAMFSDPTSGLTVVVMLNNSTAGEDLAQLLALRLASIAAKAPAANGKESPLVELPWSEEQMVASMAALPVCPPPAAPAQ</sequence>
<name>A0A2M9C4F5_9MICO</name>
<keyword evidence="4" id="KW-1185">Reference proteome</keyword>